<sequence length="733" mass="82657">MAAKASVANLPHLDTLRQHLWQSRAITVVYPASMDSTLKSLSTALHPFKVRMISAEQAQPEDLKGSLFLIGTPENNPWICNTPLRPAIHFQPPSILLNSQIIPEDAVAFLSFYPNPHAPYFPLFLATANDERQLREALARRMREGFSAFGWGGWQYEVYQGPYRIRCGKYHPTDWTLLAERQFQAASTVVAPPSAACFEYHWHGDSTNRSDFRSFVMACDQQAAAVLAFCDTIWHEASIPVHGFPDMEAKGLALNNTSPLQFSIQANRIDAIANSVYSTSWLGPQNQFLLRRILGAPRFPLLEAGLALTFNPSWQKHGLSYWKDRLAHTGLLPGLADLEAFWADEYQSPFLRQLAAAAFCDFLLRHWGKAAFLENYANWAPDVAALLSMEPQWQSYLSENAIMPEPREAGTVPYLKGFNFAHEGYAIYNGYGSKLAAGMLQEQFSLGANAVAIVPYSYMRSPNAPQPLSIMNRAGTENDESVIRDLVYARRLGLQTVLKPQIWMGGGHWPGDVRMDNKADWEAFFRHYTRWIVHYALMAELYNADVFCVGVEFAQATLIEPDAWREVIRTVRAVYSGRLTYAANWGPEFEELAFWDELDLIGLNCYYPLSEAKQPSEAELSERFEQVLQKARAVSNTFGRPLILTEIGFTSTATPWQQPHLDGEGEAYLGSAQLRCYHIVTQALARSTDWCRGVLWWKYPSYPTLGGEGHTGFTPNDKPTEEQLPELFGRLPE</sequence>
<protein>
    <recommendedName>
        <fullName evidence="4">GTA TIM-barrel-like domain-containing protein</fullName>
    </recommendedName>
</protein>
<proteinExistence type="predicted"/>
<reference evidence="2 3" key="1">
    <citation type="journal article" date="2014" name="Int. J. Syst. Evol. Microbiol.">
        <title>Phaeodactylibacter xiamenensis gen. nov., sp. nov., a member of the family Saprospiraceae isolated from the marine alga Phaeodactylum tricornutum.</title>
        <authorList>
            <person name="Chen Z.Jr."/>
            <person name="Lei X."/>
            <person name="Lai Q."/>
            <person name="Li Y."/>
            <person name="Zhang B."/>
            <person name="Zhang J."/>
            <person name="Zhang H."/>
            <person name="Yang L."/>
            <person name="Zheng W."/>
            <person name="Tian Y."/>
            <person name="Yu Z."/>
            <person name="Xu H.Jr."/>
            <person name="Zheng T."/>
        </authorList>
    </citation>
    <scope>NUCLEOTIDE SEQUENCE [LARGE SCALE GENOMIC DNA]</scope>
    <source>
        <strain evidence="2 3">KD52</strain>
    </source>
</reference>
<feature type="region of interest" description="Disordered" evidence="1">
    <location>
        <begin position="708"/>
        <end position="733"/>
    </location>
</feature>
<dbReference type="Pfam" id="PF22612">
    <property type="entry name" value="GH113"/>
    <property type="match status" value="1"/>
</dbReference>
<evidence type="ECO:0000313" key="2">
    <source>
        <dbReference type="EMBL" id="KGE88143.1"/>
    </source>
</evidence>
<dbReference type="SUPFAM" id="SSF51445">
    <property type="entry name" value="(Trans)glycosidases"/>
    <property type="match status" value="1"/>
</dbReference>
<accession>A0A098S925</accession>
<dbReference type="STRING" id="1524460.IX84_09955"/>
<gene>
    <name evidence="2" type="ORF">IX84_09955</name>
</gene>
<keyword evidence="3" id="KW-1185">Reference proteome</keyword>
<organism evidence="2 3">
    <name type="scientific">Phaeodactylibacter xiamenensis</name>
    <dbReference type="NCBI Taxonomy" id="1524460"/>
    <lineage>
        <taxon>Bacteria</taxon>
        <taxon>Pseudomonadati</taxon>
        <taxon>Bacteroidota</taxon>
        <taxon>Saprospiria</taxon>
        <taxon>Saprospirales</taxon>
        <taxon>Haliscomenobacteraceae</taxon>
        <taxon>Phaeodactylibacter</taxon>
    </lineage>
</organism>
<dbReference type="InterPro" id="IPR017853">
    <property type="entry name" value="GH"/>
</dbReference>
<evidence type="ECO:0000313" key="3">
    <source>
        <dbReference type="Proteomes" id="UP000029736"/>
    </source>
</evidence>
<dbReference type="AlphaFoldDB" id="A0A098S925"/>
<name>A0A098S925_9BACT</name>
<dbReference type="Proteomes" id="UP000029736">
    <property type="component" value="Unassembled WGS sequence"/>
</dbReference>
<comment type="caution">
    <text evidence="2">The sequence shown here is derived from an EMBL/GenBank/DDBJ whole genome shotgun (WGS) entry which is preliminary data.</text>
</comment>
<dbReference type="CDD" id="cd19608">
    <property type="entry name" value="GH113_mannanase-like"/>
    <property type="match status" value="1"/>
</dbReference>
<dbReference type="EMBL" id="JPOS01000020">
    <property type="protein sequence ID" value="KGE88143.1"/>
    <property type="molecule type" value="Genomic_DNA"/>
</dbReference>
<evidence type="ECO:0000256" key="1">
    <source>
        <dbReference type="SAM" id="MobiDB-lite"/>
    </source>
</evidence>
<evidence type="ECO:0008006" key="4">
    <source>
        <dbReference type="Google" id="ProtNLM"/>
    </source>
</evidence>
<dbReference type="InterPro" id="IPR055151">
    <property type="entry name" value="GH113"/>
</dbReference>
<dbReference type="Gene3D" id="3.20.20.80">
    <property type="entry name" value="Glycosidases"/>
    <property type="match status" value="1"/>
</dbReference>